<evidence type="ECO:0000256" key="2">
    <source>
        <dbReference type="ARBA" id="ARBA00022840"/>
    </source>
</evidence>
<reference evidence="4" key="2">
    <citation type="journal article" date="2022" name="BMC Genomics">
        <title>Comparative genome analysis of mycobacteria focusing on tRNA and non-coding RNA.</title>
        <authorList>
            <person name="Behra P.R.K."/>
            <person name="Pettersson B.M.F."/>
            <person name="Ramesh M."/>
            <person name="Das S."/>
            <person name="Dasgupta S."/>
            <person name="Kirsebom L.A."/>
        </authorList>
    </citation>
    <scope>NUCLEOTIDE SEQUENCE</scope>
    <source>
        <strain evidence="4">DSM 44242</strain>
    </source>
</reference>
<dbReference type="EMBL" id="JACKVC010000018">
    <property type="protein sequence ID" value="MCV7390448.1"/>
    <property type="molecule type" value="Genomic_DNA"/>
</dbReference>
<dbReference type="Proteomes" id="UP001141659">
    <property type="component" value="Unassembled WGS sequence"/>
</dbReference>
<dbReference type="GO" id="GO:0016020">
    <property type="term" value="C:membrane"/>
    <property type="evidence" value="ECO:0007669"/>
    <property type="project" value="TreeGrafter"/>
</dbReference>
<evidence type="ECO:0000313" key="4">
    <source>
        <dbReference type="EMBL" id="MCV7390448.1"/>
    </source>
</evidence>
<reference evidence="4" key="1">
    <citation type="submission" date="2020-07" db="EMBL/GenBank/DDBJ databases">
        <authorList>
            <person name="Pettersson B.M.F."/>
            <person name="Behra P.R.K."/>
            <person name="Ramesh M."/>
            <person name="Das S."/>
            <person name="Dasgupta S."/>
            <person name="Kirsebom L.A."/>
        </authorList>
    </citation>
    <scope>NUCLEOTIDE SEQUENCE</scope>
    <source>
        <strain evidence="4">DSM 44242</strain>
    </source>
</reference>
<dbReference type="SUPFAM" id="SSF56801">
    <property type="entry name" value="Acetyl-CoA synthetase-like"/>
    <property type="match status" value="1"/>
</dbReference>
<evidence type="ECO:0000313" key="5">
    <source>
        <dbReference type="Proteomes" id="UP001141659"/>
    </source>
</evidence>
<evidence type="ECO:0000259" key="3">
    <source>
        <dbReference type="Pfam" id="PF00501"/>
    </source>
</evidence>
<keyword evidence="1" id="KW-0547">Nucleotide-binding</keyword>
<sequence length="635" mass="69509">MKRQNTPAATASSTGCTEVPVLDTLTEFDAVNRTFAQMLCDRAEREPDVIAYCSWGNGAAHPTTWSEYLEQVREVALGLHDLGAVPGDRVAIVSSTRHEWVVAALAILSLGGVPVGVYPTSSVAEVKQALESSEATVVFAENAADVAKVSAVSAELPRLRATIGFDTKPQGFSDSVRAVHWGELRHCGRSRGATEPELFATLVEAGDIDQPAALFYTSGSTGAPKGVIHTHRTLQYSVLAFAMSYPEVGRIRHDLVAFLGLSHVAPALIGVFTPIMTRLVITYCTMDQRLDALVSVRPTAVLWPPRMHEKLAGEVLQQLSESGAAFRLRYAIAMRIARKVSEMRWRDQDVPWYFNYLYNVCLRRVFLPLRAKVGMDRIRVAWTASGSMSPEVTALWQMWGLDLRELFGTTETCGSVLAQWDRAFPPPGTIGKAMPDPRWKARVSGEGELQLRSPCLFSGYLDAPEATAAAMDHGWYRTGDLVEMDRDGEVRIIGRIKDVLKTSGGKTVSPQPIELRLKASPLIDEAIVVGEGRKYLTVLVGVSAEARAMPAADRDAALATWIDEVNSELSRPLQLKKFRVLPRLLSAADGELTLKGTIRRSAILASFRDLVDEMYDAGEQGEIARQARFAGGDLK</sequence>
<keyword evidence="2" id="KW-0067">ATP-binding</keyword>
<accession>A0AAW5T853</accession>
<dbReference type="InterPro" id="IPR020845">
    <property type="entry name" value="AMP-binding_CS"/>
</dbReference>
<comment type="caution">
    <text evidence="4">The sequence shown here is derived from an EMBL/GenBank/DDBJ whole genome shotgun (WGS) entry which is preliminary data.</text>
</comment>
<dbReference type="AlphaFoldDB" id="A0AAW5T853"/>
<proteinExistence type="predicted"/>
<dbReference type="PANTHER" id="PTHR43272:SF33">
    <property type="entry name" value="AMP-BINDING DOMAIN-CONTAINING PROTEIN-RELATED"/>
    <property type="match status" value="1"/>
</dbReference>
<dbReference type="PROSITE" id="PS00455">
    <property type="entry name" value="AMP_BINDING"/>
    <property type="match status" value="1"/>
</dbReference>
<dbReference type="GO" id="GO:0004467">
    <property type="term" value="F:long-chain fatty acid-CoA ligase activity"/>
    <property type="evidence" value="ECO:0007669"/>
    <property type="project" value="TreeGrafter"/>
</dbReference>
<dbReference type="PROSITE" id="PS51257">
    <property type="entry name" value="PROKAR_LIPOPROTEIN"/>
    <property type="match status" value="1"/>
</dbReference>
<dbReference type="Gene3D" id="3.40.50.12780">
    <property type="entry name" value="N-terminal domain of ligase-like"/>
    <property type="match status" value="1"/>
</dbReference>
<dbReference type="Pfam" id="PF00501">
    <property type="entry name" value="AMP-binding"/>
    <property type="match status" value="1"/>
</dbReference>
<dbReference type="InterPro" id="IPR042099">
    <property type="entry name" value="ANL_N_sf"/>
</dbReference>
<dbReference type="PANTHER" id="PTHR43272">
    <property type="entry name" value="LONG-CHAIN-FATTY-ACID--COA LIGASE"/>
    <property type="match status" value="1"/>
</dbReference>
<gene>
    <name evidence="4" type="ORF">H5P34_20505</name>
</gene>
<protein>
    <submittedName>
        <fullName evidence="4">AMP-binding protein</fullName>
    </submittedName>
</protein>
<organism evidence="4 5">
    <name type="scientific">Mycolicibacterium porcinum</name>
    <dbReference type="NCBI Taxonomy" id="39693"/>
    <lineage>
        <taxon>Bacteria</taxon>
        <taxon>Bacillati</taxon>
        <taxon>Actinomycetota</taxon>
        <taxon>Actinomycetes</taxon>
        <taxon>Mycobacteriales</taxon>
        <taxon>Mycobacteriaceae</taxon>
        <taxon>Mycolicibacterium</taxon>
    </lineage>
</organism>
<dbReference type="InterPro" id="IPR000873">
    <property type="entry name" value="AMP-dep_synth/lig_dom"/>
</dbReference>
<dbReference type="GO" id="GO:0005524">
    <property type="term" value="F:ATP binding"/>
    <property type="evidence" value="ECO:0007669"/>
    <property type="project" value="UniProtKB-KW"/>
</dbReference>
<feature type="domain" description="AMP-dependent synthetase/ligase" evidence="3">
    <location>
        <begin position="42"/>
        <end position="461"/>
    </location>
</feature>
<dbReference type="Pfam" id="PF23562">
    <property type="entry name" value="AMP-binding_C_3"/>
    <property type="match status" value="1"/>
</dbReference>
<name>A0AAW5T853_9MYCO</name>
<evidence type="ECO:0000256" key="1">
    <source>
        <dbReference type="ARBA" id="ARBA00022741"/>
    </source>
</evidence>